<name>A0A7W6IIU9_9HYPH</name>
<feature type="transmembrane region" description="Helical" evidence="2">
    <location>
        <begin position="63"/>
        <end position="85"/>
    </location>
</feature>
<keyword evidence="2" id="KW-0812">Transmembrane</keyword>
<protein>
    <submittedName>
        <fullName evidence="3">Uncharacterized protein</fullName>
    </submittedName>
</protein>
<feature type="region of interest" description="Disordered" evidence="1">
    <location>
        <begin position="1"/>
        <end position="55"/>
    </location>
</feature>
<feature type="compositionally biased region" description="Basic and acidic residues" evidence="1">
    <location>
        <begin position="10"/>
        <end position="25"/>
    </location>
</feature>
<feature type="compositionally biased region" description="Low complexity" evidence="1">
    <location>
        <begin position="26"/>
        <end position="39"/>
    </location>
</feature>
<sequence length="88" mass="9388">MTRKINGEQLRADIDSGRTGDKVDFPDPAAAPLPTDAEAGGQGTVFSSERRPEQHKRSAPVGVWIYAGVVLAIGLAAMVLTWLALQSR</sequence>
<keyword evidence="4" id="KW-1185">Reference proteome</keyword>
<evidence type="ECO:0000313" key="4">
    <source>
        <dbReference type="Proteomes" id="UP000547011"/>
    </source>
</evidence>
<organism evidence="3 4">
    <name type="scientific">Devosia subaequoris</name>
    <dbReference type="NCBI Taxonomy" id="395930"/>
    <lineage>
        <taxon>Bacteria</taxon>
        <taxon>Pseudomonadati</taxon>
        <taxon>Pseudomonadota</taxon>
        <taxon>Alphaproteobacteria</taxon>
        <taxon>Hyphomicrobiales</taxon>
        <taxon>Devosiaceae</taxon>
        <taxon>Devosia</taxon>
    </lineage>
</organism>
<evidence type="ECO:0000313" key="3">
    <source>
        <dbReference type="EMBL" id="MBB4050408.1"/>
    </source>
</evidence>
<evidence type="ECO:0000256" key="2">
    <source>
        <dbReference type="SAM" id="Phobius"/>
    </source>
</evidence>
<dbReference type="Proteomes" id="UP000547011">
    <property type="component" value="Unassembled WGS sequence"/>
</dbReference>
<keyword evidence="2" id="KW-0472">Membrane</keyword>
<dbReference type="RefSeq" id="WP_183310079.1">
    <property type="nucleotide sequence ID" value="NZ_JACIEW010000001.1"/>
</dbReference>
<keyword evidence="2" id="KW-1133">Transmembrane helix</keyword>
<comment type="caution">
    <text evidence="3">The sequence shown here is derived from an EMBL/GenBank/DDBJ whole genome shotgun (WGS) entry which is preliminary data.</text>
</comment>
<proteinExistence type="predicted"/>
<gene>
    <name evidence="3" type="ORF">GGR20_000026</name>
</gene>
<reference evidence="3 4" key="1">
    <citation type="submission" date="2020-08" db="EMBL/GenBank/DDBJ databases">
        <title>Genomic Encyclopedia of Type Strains, Phase IV (KMG-IV): sequencing the most valuable type-strain genomes for metagenomic binning, comparative biology and taxonomic classification.</title>
        <authorList>
            <person name="Goeker M."/>
        </authorList>
    </citation>
    <scope>NUCLEOTIDE SEQUENCE [LARGE SCALE GENOMIC DNA]</scope>
    <source>
        <strain evidence="3 4">DSM 23447</strain>
    </source>
</reference>
<evidence type="ECO:0000256" key="1">
    <source>
        <dbReference type="SAM" id="MobiDB-lite"/>
    </source>
</evidence>
<dbReference type="AlphaFoldDB" id="A0A7W6IIU9"/>
<accession>A0A7W6IIU9</accession>
<dbReference type="EMBL" id="JACIEW010000001">
    <property type="protein sequence ID" value="MBB4050408.1"/>
    <property type="molecule type" value="Genomic_DNA"/>
</dbReference>